<dbReference type="Gene3D" id="1.25.40.10">
    <property type="entry name" value="Tetratricopeptide repeat domain"/>
    <property type="match status" value="1"/>
</dbReference>
<organism evidence="7 8">
    <name type="scientific">Sphingomonas jinjuensis</name>
    <dbReference type="NCBI Taxonomy" id="535907"/>
    <lineage>
        <taxon>Bacteria</taxon>
        <taxon>Pseudomonadati</taxon>
        <taxon>Pseudomonadota</taxon>
        <taxon>Alphaproteobacteria</taxon>
        <taxon>Sphingomonadales</taxon>
        <taxon>Sphingomonadaceae</taxon>
        <taxon>Sphingomonas</taxon>
    </lineage>
</organism>
<dbReference type="GO" id="GO:0009279">
    <property type="term" value="C:cell outer membrane"/>
    <property type="evidence" value="ECO:0007669"/>
    <property type="project" value="UniProtKB-SubCell"/>
</dbReference>
<dbReference type="CDD" id="cd15830">
    <property type="entry name" value="BamD"/>
    <property type="match status" value="1"/>
</dbReference>
<dbReference type="InterPro" id="IPR017689">
    <property type="entry name" value="BamD"/>
</dbReference>
<name>A0A840FAY7_9SPHN</name>
<dbReference type="RefSeq" id="WP_183983716.1">
    <property type="nucleotide sequence ID" value="NZ_JACIEV010000004.1"/>
</dbReference>
<feature type="region of interest" description="Disordered" evidence="5">
    <location>
        <begin position="274"/>
        <end position="322"/>
    </location>
</feature>
<dbReference type="GO" id="GO:0051205">
    <property type="term" value="P:protein insertion into membrane"/>
    <property type="evidence" value="ECO:0007669"/>
    <property type="project" value="UniProtKB-UniRule"/>
</dbReference>
<gene>
    <name evidence="4" type="primary">bamD</name>
    <name evidence="7" type="ORF">GGQ80_001708</name>
</gene>
<reference evidence="7 8" key="1">
    <citation type="submission" date="2020-08" db="EMBL/GenBank/DDBJ databases">
        <title>Genomic Encyclopedia of Type Strains, Phase IV (KMG-IV): sequencing the most valuable type-strain genomes for metagenomic binning, comparative biology and taxonomic classification.</title>
        <authorList>
            <person name="Goeker M."/>
        </authorList>
    </citation>
    <scope>NUCLEOTIDE SEQUENCE [LARGE SCALE GENOMIC DNA]</scope>
    <source>
        <strain evidence="7 8">YC6723</strain>
    </source>
</reference>
<comment type="subunit">
    <text evidence="4">Part of the Bam complex.</text>
</comment>
<protein>
    <recommendedName>
        <fullName evidence="4">Outer membrane protein assembly factor BamD</fullName>
    </recommendedName>
</protein>
<dbReference type="Proteomes" id="UP000529795">
    <property type="component" value="Unassembled WGS sequence"/>
</dbReference>
<evidence type="ECO:0000313" key="7">
    <source>
        <dbReference type="EMBL" id="MBB4153802.1"/>
    </source>
</evidence>
<evidence type="ECO:0000256" key="1">
    <source>
        <dbReference type="ARBA" id="ARBA00022729"/>
    </source>
</evidence>
<evidence type="ECO:0000313" key="8">
    <source>
        <dbReference type="Proteomes" id="UP000529795"/>
    </source>
</evidence>
<comment type="similarity">
    <text evidence="4">Belongs to the BamD family.</text>
</comment>
<evidence type="ECO:0000256" key="4">
    <source>
        <dbReference type="HAMAP-Rule" id="MF_00922"/>
    </source>
</evidence>
<feature type="chain" id="PRO_5033181133" description="Outer membrane protein assembly factor BamD" evidence="4">
    <location>
        <begin position="24"/>
        <end position="322"/>
    </location>
</feature>
<accession>A0A840FAY7</accession>
<dbReference type="SUPFAM" id="SSF48452">
    <property type="entry name" value="TPR-like"/>
    <property type="match status" value="1"/>
</dbReference>
<dbReference type="InterPro" id="IPR011990">
    <property type="entry name" value="TPR-like_helical_dom_sf"/>
</dbReference>
<comment type="function">
    <text evidence="4">Part of the outer membrane protein assembly complex, which is involved in assembly and insertion of beta-barrel proteins into the outer membrane.</text>
</comment>
<evidence type="ECO:0000259" key="6">
    <source>
        <dbReference type="Pfam" id="PF13525"/>
    </source>
</evidence>
<feature type="domain" description="Outer membrane lipoprotein BamD-like" evidence="6">
    <location>
        <begin position="47"/>
        <end position="237"/>
    </location>
</feature>
<sequence length="322" mass="35991" precursor="true">MRTPQFRNLPTRAIALMLVAAVAMPIAGCARNRGKGDLPYVARDVGTLYSTARSRLDQARYKEAAQLFDEVERQHPYSIWARRAQLMSAFSYYLDRDYTQSIQSAQRFLSVHPGNRDAPYAYYLIALGYYEQIRDVTRDQKITQQALTALGELTRRYPNTRYASDARLKIDLVNDHLAGKEMEIGRFYERRGQWLAATMRFRRVIDDYQTTTHAPEALMRLTETYLSLGVRPEAEKAAAVLGRNYPGTDWYERAYKLMREYPVEKVAAVAPGQPVVPVGTPGAQPALPGEAGSKKTDRPASATPAMPSGGAGANGTMTRPGT</sequence>
<dbReference type="HAMAP" id="MF_00922">
    <property type="entry name" value="OM_assembly_BamD"/>
    <property type="match status" value="1"/>
</dbReference>
<dbReference type="EMBL" id="JACIEV010000004">
    <property type="protein sequence ID" value="MBB4153802.1"/>
    <property type="molecule type" value="Genomic_DNA"/>
</dbReference>
<evidence type="ECO:0000256" key="3">
    <source>
        <dbReference type="ARBA" id="ARBA00023237"/>
    </source>
</evidence>
<dbReference type="NCBIfam" id="TIGR03302">
    <property type="entry name" value="OM_YfiO"/>
    <property type="match status" value="1"/>
</dbReference>
<evidence type="ECO:0000256" key="5">
    <source>
        <dbReference type="SAM" id="MobiDB-lite"/>
    </source>
</evidence>
<keyword evidence="1 4" id="KW-0732">Signal</keyword>
<feature type="compositionally biased region" description="Low complexity" evidence="5">
    <location>
        <begin position="274"/>
        <end position="286"/>
    </location>
</feature>
<keyword evidence="3 4" id="KW-0998">Cell outer membrane</keyword>
<proteinExistence type="inferred from homology"/>
<dbReference type="GO" id="GO:0043165">
    <property type="term" value="P:Gram-negative-bacterium-type cell outer membrane assembly"/>
    <property type="evidence" value="ECO:0007669"/>
    <property type="project" value="UniProtKB-UniRule"/>
</dbReference>
<keyword evidence="2 4" id="KW-0472">Membrane</keyword>
<keyword evidence="8" id="KW-1185">Reference proteome</keyword>
<feature type="signal peptide" evidence="4">
    <location>
        <begin position="1"/>
        <end position="23"/>
    </location>
</feature>
<evidence type="ECO:0000256" key="2">
    <source>
        <dbReference type="ARBA" id="ARBA00023136"/>
    </source>
</evidence>
<dbReference type="Pfam" id="PF13525">
    <property type="entry name" value="YfiO"/>
    <property type="match status" value="1"/>
</dbReference>
<comment type="subcellular location">
    <subcellularLocation>
        <location evidence="4">Cell outer membrane</location>
    </subcellularLocation>
</comment>
<comment type="caution">
    <text evidence="7">The sequence shown here is derived from an EMBL/GenBank/DDBJ whole genome shotgun (WGS) entry which is preliminary data.</text>
</comment>
<dbReference type="InterPro" id="IPR039565">
    <property type="entry name" value="BamD-like"/>
</dbReference>
<dbReference type="AlphaFoldDB" id="A0A840FAY7"/>